<evidence type="ECO:0000313" key="2">
    <source>
        <dbReference type="EMBL" id="ABB15004.1"/>
    </source>
</evidence>
<dbReference type="AlphaFoldDB" id="Q3ABJ4"/>
<dbReference type="RefSeq" id="WP_011344565.1">
    <property type="nucleotide sequence ID" value="NC_007503.1"/>
</dbReference>
<dbReference type="Proteomes" id="UP000002706">
    <property type="component" value="Chromosome"/>
</dbReference>
<dbReference type="HOGENOM" id="CLU_3248964_0_0_9"/>
<gene>
    <name evidence="2" type="ordered locus">CHY_1670</name>
</gene>
<feature type="compositionally biased region" description="Basic and acidic residues" evidence="1">
    <location>
        <begin position="13"/>
        <end position="32"/>
    </location>
</feature>
<dbReference type="KEGG" id="chy:CHY_1670"/>
<dbReference type="EMBL" id="CP000141">
    <property type="protein sequence ID" value="ABB15004.1"/>
    <property type="molecule type" value="Genomic_DNA"/>
</dbReference>
<organism evidence="2 3">
    <name type="scientific">Carboxydothermus hydrogenoformans (strain ATCC BAA-161 / DSM 6008 / Z-2901)</name>
    <dbReference type="NCBI Taxonomy" id="246194"/>
    <lineage>
        <taxon>Bacteria</taxon>
        <taxon>Bacillati</taxon>
        <taxon>Bacillota</taxon>
        <taxon>Clostridia</taxon>
        <taxon>Thermoanaerobacterales</taxon>
        <taxon>Thermoanaerobacteraceae</taxon>
        <taxon>Carboxydothermus</taxon>
    </lineage>
</organism>
<feature type="region of interest" description="Disordered" evidence="1">
    <location>
        <begin position="1"/>
        <end position="42"/>
    </location>
</feature>
<evidence type="ECO:0000256" key="1">
    <source>
        <dbReference type="SAM" id="MobiDB-lite"/>
    </source>
</evidence>
<sequence>MSVTAFNRRRREMQKQFDEAEKKVAKEQEKTQPKKKSPGKNN</sequence>
<accession>Q3ABJ4</accession>
<evidence type="ECO:0000313" key="3">
    <source>
        <dbReference type="Proteomes" id="UP000002706"/>
    </source>
</evidence>
<dbReference type="STRING" id="246194.CHY_1670"/>
<dbReference type="InParanoid" id="Q3ABJ4"/>
<name>Q3ABJ4_CARHZ</name>
<keyword evidence="3" id="KW-1185">Reference proteome</keyword>
<feature type="compositionally biased region" description="Basic residues" evidence="1">
    <location>
        <begin position="33"/>
        <end position="42"/>
    </location>
</feature>
<reference evidence="2 3" key="1">
    <citation type="journal article" date="2005" name="PLoS Genet.">
        <title>Life in hot carbon monoxide: the complete genome sequence of Carboxydothermus hydrogenoformans Z-2901.</title>
        <authorList>
            <person name="Wu M."/>
            <person name="Ren Q."/>
            <person name="Durkin A.S."/>
            <person name="Daugherty S.C."/>
            <person name="Brinkac L.M."/>
            <person name="Dodson R.J."/>
            <person name="Madupu R."/>
            <person name="Sullivan S.A."/>
            <person name="Kolonay J.F."/>
            <person name="Haft D.H."/>
            <person name="Nelson W.C."/>
            <person name="Tallon L.J."/>
            <person name="Jones K.M."/>
            <person name="Ulrich L.E."/>
            <person name="Gonzalez J.M."/>
            <person name="Zhulin I.B."/>
            <person name="Robb F.T."/>
            <person name="Eisen J.A."/>
        </authorList>
    </citation>
    <scope>NUCLEOTIDE SEQUENCE [LARGE SCALE GENOMIC DNA]</scope>
    <source>
        <strain evidence="3">ATCC BAA-161 / DSM 6008 / Z-2901</strain>
    </source>
</reference>
<proteinExistence type="predicted"/>
<protein>
    <submittedName>
        <fullName evidence="2">Uncharacterized protein</fullName>
    </submittedName>
</protein>